<dbReference type="InterPro" id="IPR008274">
    <property type="entry name" value="AldOxase/xan_DH_MoCoBD1"/>
</dbReference>
<protein>
    <submittedName>
        <fullName evidence="7">Molybdopterin-dependent oxidoreductase</fullName>
    </submittedName>
</protein>
<evidence type="ECO:0000313" key="7">
    <source>
        <dbReference type="EMBL" id="MFC4126085.1"/>
    </source>
</evidence>
<accession>A0ABV8L5W2</accession>
<dbReference type="SUPFAM" id="SSF54292">
    <property type="entry name" value="2Fe-2S ferredoxin-like"/>
    <property type="match status" value="1"/>
</dbReference>
<evidence type="ECO:0000256" key="1">
    <source>
        <dbReference type="ARBA" id="ARBA00006849"/>
    </source>
</evidence>
<evidence type="ECO:0000256" key="2">
    <source>
        <dbReference type="ARBA" id="ARBA00022505"/>
    </source>
</evidence>
<dbReference type="SUPFAM" id="SSF56003">
    <property type="entry name" value="Molybdenum cofactor-binding domain"/>
    <property type="match status" value="1"/>
</dbReference>
<dbReference type="InterPro" id="IPR001041">
    <property type="entry name" value="2Fe-2S_ferredoxin-type"/>
</dbReference>
<dbReference type="Pfam" id="PF01315">
    <property type="entry name" value="Ald_Xan_dh_C"/>
    <property type="match status" value="1"/>
</dbReference>
<dbReference type="Pfam" id="PF00111">
    <property type="entry name" value="Fer2"/>
    <property type="match status" value="1"/>
</dbReference>
<dbReference type="RefSeq" id="WP_378551063.1">
    <property type="nucleotide sequence ID" value="NZ_JBHSBA010000006.1"/>
</dbReference>
<dbReference type="Pfam" id="PF01799">
    <property type="entry name" value="Fer2_2"/>
    <property type="match status" value="1"/>
</dbReference>
<dbReference type="SUPFAM" id="SSF47741">
    <property type="entry name" value="CO dehydrogenase ISP C-domain like"/>
    <property type="match status" value="1"/>
</dbReference>
<dbReference type="InterPro" id="IPR016208">
    <property type="entry name" value="Ald_Oxase/xanthine_DH-like"/>
</dbReference>
<sequence length="955" mass="100352">MRMEVDGKSVEATARPGQCLRTLLREQGELAVKKGCDSGDCGACSVLLDGDPVHSCLIPAYRADGRTVTTAAGLADGEAPNQVQRDFVANAGFQCGFCTAGMVVTATGLAAARPSSDAAASDRIRGSADPAAISAAAGAGSSSVAEPELAELMKGNLCRCTGYRAITDALSCARLCTTRTSPESEPVWQRDGRRFGSGRVGDGVVAPAGERIVRGAEEFTFDVVPGAGERMPPVAPWHLAVLASPHPHARVLSVDTAAAEVIPGVRRVLTAADAPGTAFSTARHELREDDPDDTFVLDATVRFAGQRVAAVVGETLDAARAGVRALRVEYEVLPAVFDPEFALRADAPKLHADKPDTARIADPEHNLVAEIHGGVGEVDDGVAAAAKVVRGVWHSPRVQHVHLETHGGIGWLDDAGRLVVRSSTQVPFLVRDELCHVFGLDRDRVRVFAARVGGGFGAKQEMLAEDLIALAVLRTGHPVQYEFTRTDEFTAATCRHPMRVAVTAAADADGILTALAVDVLADAGAYGNHSAGVLFHSVGESVAVYRCPNKRVDARAVYTNNIPSGAFRGYGLGQVIFGVESAIDELARELGIDPFEFRRRNVVVPGDRFTGAEVDDGDLTFGSYGLDQCLDTAQRALRRGNGATAPGQDWLVGVGMAVAMIATIPPRGHYADATASLRADGSYEIGVGTAEFGNGTTTVHTQLAATALDTTADRIRVRQSDTDVVGHDTGAFGSTGTMVAGKAVYAAALELRAMLLARAAKVSGHPERDCVLEAGGVRCGARLLTAAQLLADGELLAHGTHAGTPRSVSFNVHAFRVAVRASTGTVRILQSIQVADAGTVVNPVQLRGQVEGGVAQAIGTALYEDMRTERGVVTTRTLRHYHVPQFADLPRTEVYFAETSDELGPLGAKSMSESPYNPVAPALANAIRDAVGARPDRLPMTADRVWRIIQKGAAG</sequence>
<dbReference type="SMART" id="SM01008">
    <property type="entry name" value="Ald_Xan_dh_C"/>
    <property type="match status" value="1"/>
</dbReference>
<dbReference type="PANTHER" id="PTHR11908">
    <property type="entry name" value="XANTHINE DEHYDROGENASE"/>
    <property type="match status" value="1"/>
</dbReference>
<evidence type="ECO:0000256" key="3">
    <source>
        <dbReference type="ARBA" id="ARBA00022723"/>
    </source>
</evidence>
<keyword evidence="5" id="KW-0408">Iron</keyword>
<dbReference type="InterPro" id="IPR046867">
    <property type="entry name" value="AldOxase/xan_DH_MoCoBD2"/>
</dbReference>
<dbReference type="Pfam" id="PF02738">
    <property type="entry name" value="MoCoBD_1"/>
    <property type="match status" value="1"/>
</dbReference>
<feature type="domain" description="2Fe-2S ferredoxin-type" evidence="6">
    <location>
        <begin position="1"/>
        <end position="74"/>
    </location>
</feature>
<keyword evidence="4" id="KW-0560">Oxidoreductase</keyword>
<evidence type="ECO:0000259" key="6">
    <source>
        <dbReference type="PROSITE" id="PS51085"/>
    </source>
</evidence>
<dbReference type="InterPro" id="IPR012675">
    <property type="entry name" value="Beta-grasp_dom_sf"/>
</dbReference>
<dbReference type="InterPro" id="IPR036856">
    <property type="entry name" value="Ald_Oxase/Xan_DH_a/b_sf"/>
</dbReference>
<dbReference type="InterPro" id="IPR036884">
    <property type="entry name" value="2Fe-2S-bd_dom_sf"/>
</dbReference>
<dbReference type="InterPro" id="IPR000674">
    <property type="entry name" value="Ald_Oxase/Xan_DH_a/b"/>
</dbReference>
<keyword evidence="3" id="KW-0479">Metal-binding</keyword>
<dbReference type="CDD" id="cd00207">
    <property type="entry name" value="fer2"/>
    <property type="match status" value="1"/>
</dbReference>
<dbReference type="PIRSF" id="PIRSF000127">
    <property type="entry name" value="Xanthine_DH"/>
    <property type="match status" value="1"/>
</dbReference>
<dbReference type="Gene3D" id="1.10.150.120">
    <property type="entry name" value="[2Fe-2S]-binding domain"/>
    <property type="match status" value="1"/>
</dbReference>
<dbReference type="InterPro" id="IPR037165">
    <property type="entry name" value="AldOxase/xan_DH_Mopterin-bd_sf"/>
</dbReference>
<dbReference type="Gene3D" id="3.30.365.10">
    <property type="entry name" value="Aldehyde oxidase/xanthine dehydrogenase, molybdopterin binding domain"/>
    <property type="match status" value="4"/>
</dbReference>
<comment type="caution">
    <text evidence="7">The sequence shown here is derived from an EMBL/GenBank/DDBJ whole genome shotgun (WGS) entry which is preliminary data.</text>
</comment>
<organism evidence="7 8">
    <name type="scientific">Nocardia rhizosphaerae</name>
    <dbReference type="NCBI Taxonomy" id="1691571"/>
    <lineage>
        <taxon>Bacteria</taxon>
        <taxon>Bacillati</taxon>
        <taxon>Actinomycetota</taxon>
        <taxon>Actinomycetes</taxon>
        <taxon>Mycobacteriales</taxon>
        <taxon>Nocardiaceae</taxon>
        <taxon>Nocardia</taxon>
    </lineage>
</organism>
<proteinExistence type="inferred from homology"/>
<dbReference type="InterPro" id="IPR036010">
    <property type="entry name" value="2Fe-2S_ferredoxin-like_sf"/>
</dbReference>
<evidence type="ECO:0000256" key="5">
    <source>
        <dbReference type="ARBA" id="ARBA00023004"/>
    </source>
</evidence>
<evidence type="ECO:0000256" key="4">
    <source>
        <dbReference type="ARBA" id="ARBA00023002"/>
    </source>
</evidence>
<comment type="similarity">
    <text evidence="1">Belongs to the xanthine dehydrogenase family.</text>
</comment>
<dbReference type="SUPFAM" id="SSF54665">
    <property type="entry name" value="CO dehydrogenase molybdoprotein N-domain-like"/>
    <property type="match status" value="1"/>
</dbReference>
<dbReference type="InterPro" id="IPR006058">
    <property type="entry name" value="2Fe2S_fd_BS"/>
</dbReference>
<dbReference type="EMBL" id="JBHSBA010000006">
    <property type="protein sequence ID" value="MFC4126085.1"/>
    <property type="molecule type" value="Genomic_DNA"/>
</dbReference>
<dbReference type="Pfam" id="PF20256">
    <property type="entry name" value="MoCoBD_2"/>
    <property type="match status" value="1"/>
</dbReference>
<dbReference type="Gene3D" id="3.10.20.30">
    <property type="match status" value="1"/>
</dbReference>
<dbReference type="Proteomes" id="UP001595767">
    <property type="component" value="Unassembled WGS sequence"/>
</dbReference>
<dbReference type="PROSITE" id="PS51085">
    <property type="entry name" value="2FE2S_FER_2"/>
    <property type="match status" value="1"/>
</dbReference>
<dbReference type="PROSITE" id="PS00197">
    <property type="entry name" value="2FE2S_FER_1"/>
    <property type="match status" value="1"/>
</dbReference>
<evidence type="ECO:0000313" key="8">
    <source>
        <dbReference type="Proteomes" id="UP001595767"/>
    </source>
</evidence>
<dbReference type="Gene3D" id="3.90.1170.50">
    <property type="entry name" value="Aldehyde oxidase/xanthine dehydrogenase, a/b hammerhead"/>
    <property type="match status" value="1"/>
</dbReference>
<reference evidence="8" key="1">
    <citation type="journal article" date="2019" name="Int. J. Syst. Evol. Microbiol.">
        <title>The Global Catalogue of Microorganisms (GCM) 10K type strain sequencing project: providing services to taxonomists for standard genome sequencing and annotation.</title>
        <authorList>
            <consortium name="The Broad Institute Genomics Platform"/>
            <consortium name="The Broad Institute Genome Sequencing Center for Infectious Disease"/>
            <person name="Wu L."/>
            <person name="Ma J."/>
        </authorList>
    </citation>
    <scope>NUCLEOTIDE SEQUENCE [LARGE SCALE GENOMIC DNA]</scope>
    <source>
        <strain evidence="8">CGMCC 4.7204</strain>
    </source>
</reference>
<name>A0ABV8L5W2_9NOCA</name>
<keyword evidence="8" id="KW-1185">Reference proteome</keyword>
<gene>
    <name evidence="7" type="ORF">ACFOW8_14210</name>
</gene>
<dbReference type="InterPro" id="IPR002888">
    <property type="entry name" value="2Fe-2S-bd"/>
</dbReference>
<dbReference type="PANTHER" id="PTHR11908:SF132">
    <property type="entry name" value="ALDEHYDE OXIDASE 1-RELATED"/>
    <property type="match status" value="1"/>
</dbReference>
<keyword evidence="2" id="KW-0500">Molybdenum</keyword>